<dbReference type="Proteomes" id="UP001519332">
    <property type="component" value="Unassembled WGS sequence"/>
</dbReference>
<dbReference type="InterPro" id="IPR029063">
    <property type="entry name" value="SAM-dependent_MTases_sf"/>
</dbReference>
<dbReference type="CDD" id="cd02440">
    <property type="entry name" value="AdoMet_MTases"/>
    <property type="match status" value="1"/>
</dbReference>
<dbReference type="Pfam" id="PF04672">
    <property type="entry name" value="Methyltransf_19"/>
    <property type="match status" value="1"/>
</dbReference>
<reference evidence="1 2" key="1">
    <citation type="submission" date="2021-03" db="EMBL/GenBank/DDBJ databases">
        <title>Sequencing the genomes of 1000 actinobacteria strains.</title>
        <authorList>
            <person name="Klenk H.-P."/>
        </authorList>
    </citation>
    <scope>NUCLEOTIDE SEQUENCE [LARGE SCALE GENOMIC DNA]</scope>
    <source>
        <strain evidence="1 2">DSM 46670</strain>
    </source>
</reference>
<gene>
    <name evidence="1" type="ORF">JOF56_004598</name>
</gene>
<dbReference type="SUPFAM" id="SSF53335">
    <property type="entry name" value="S-adenosyl-L-methionine-dependent methyltransferases"/>
    <property type="match status" value="1"/>
</dbReference>
<keyword evidence="1" id="KW-0808">Transferase</keyword>
<dbReference type="GO" id="GO:0008168">
    <property type="term" value="F:methyltransferase activity"/>
    <property type="evidence" value="ECO:0007669"/>
    <property type="project" value="UniProtKB-KW"/>
</dbReference>
<sequence length="291" mass="32130">MTTGRDKPGYMVSSRDNAVLSWLETAGIDTSLPSPDRVYDAYLGGSHNTAVDRAFVEKAELILPAIKPLARNNRSFLRRAVKEAVAAGITQFLDIGSGAPTVGNVHEIALRANPDVHVVYVDSNTIAVQTSRLKLEEQGVTDRVTVIQEDMRNPDGILDHPDTRALLDFDRPICLMMVALLHFISDDDNPGELLAYYRDRLAPGSKLVLSHITCDNAPPEQQAQIAAFVDAYKNTTAHLYTRTHAEMTRLFDGWQIEAPGIVSPQDWRQDNPVDQNPESYHLGWCGVAGKV</sequence>
<dbReference type="InterPro" id="IPR006764">
    <property type="entry name" value="SAM_dep_MeTrfase_SAV2177_type"/>
</dbReference>
<dbReference type="Gene3D" id="3.40.50.150">
    <property type="entry name" value="Vaccinia Virus protein VP39"/>
    <property type="match status" value="1"/>
</dbReference>
<dbReference type="GO" id="GO:0032259">
    <property type="term" value="P:methylation"/>
    <property type="evidence" value="ECO:0007669"/>
    <property type="project" value="UniProtKB-KW"/>
</dbReference>
<keyword evidence="1" id="KW-0489">Methyltransferase</keyword>
<protein>
    <submittedName>
        <fullName evidence="1">SAM-dependent methyltransferase</fullName>
    </submittedName>
</protein>
<name>A0ABS4TIG1_9PSEU</name>
<evidence type="ECO:0000313" key="2">
    <source>
        <dbReference type="Proteomes" id="UP001519332"/>
    </source>
</evidence>
<dbReference type="RefSeq" id="WP_245378357.1">
    <property type="nucleotide sequence ID" value="NZ_JAGINW010000001.1"/>
</dbReference>
<keyword evidence="2" id="KW-1185">Reference proteome</keyword>
<dbReference type="PIRSF" id="PIRSF017393">
    <property type="entry name" value="MTase_SAV2177"/>
    <property type="match status" value="1"/>
</dbReference>
<accession>A0ABS4TIG1</accession>
<organism evidence="1 2">
    <name type="scientific">Kibdelosporangium banguiense</name>
    <dbReference type="NCBI Taxonomy" id="1365924"/>
    <lineage>
        <taxon>Bacteria</taxon>
        <taxon>Bacillati</taxon>
        <taxon>Actinomycetota</taxon>
        <taxon>Actinomycetes</taxon>
        <taxon>Pseudonocardiales</taxon>
        <taxon>Pseudonocardiaceae</taxon>
        <taxon>Kibdelosporangium</taxon>
    </lineage>
</organism>
<dbReference type="EMBL" id="JAGINW010000001">
    <property type="protein sequence ID" value="MBP2324213.1"/>
    <property type="molecule type" value="Genomic_DNA"/>
</dbReference>
<comment type="caution">
    <text evidence="1">The sequence shown here is derived from an EMBL/GenBank/DDBJ whole genome shotgun (WGS) entry which is preliminary data.</text>
</comment>
<evidence type="ECO:0000313" key="1">
    <source>
        <dbReference type="EMBL" id="MBP2324213.1"/>
    </source>
</evidence>
<proteinExistence type="predicted"/>